<dbReference type="AlphaFoldDB" id="A0A7V3YMJ1"/>
<evidence type="ECO:0000259" key="1">
    <source>
        <dbReference type="Pfam" id="PF00586"/>
    </source>
</evidence>
<proteinExistence type="predicted"/>
<dbReference type="InterPro" id="IPR036921">
    <property type="entry name" value="PurM-like_N_sf"/>
</dbReference>
<comment type="caution">
    <text evidence="2">The sequence shown here is derived from an EMBL/GenBank/DDBJ whole genome shotgun (WGS) entry which is preliminary data.</text>
</comment>
<dbReference type="InterPro" id="IPR016188">
    <property type="entry name" value="PurM-like_N"/>
</dbReference>
<sequence>MKRDCLVVDTGKEELLVACDALGGIGPKPGDSLSVPLEISAQFTARVALAEILAAGGEPLALSVTLSMEPYPWIEEVQRGISRELRTIGKENLPCVFSTEKNVPTSATGLGVTVLGRRTQKREEQLLEGTLYALGVPSCGREVLENLHAIADLADILRLREECPEAEIVPVGSRGIFCEVLLFLWGRPATIFLNPNPPFSLYRSCGPATVLLFVSRREKTALAPLLKKPLWVVGELRAQGRPRPELAPS</sequence>
<dbReference type="Pfam" id="PF00586">
    <property type="entry name" value="AIRS"/>
    <property type="match status" value="1"/>
</dbReference>
<protein>
    <recommendedName>
        <fullName evidence="1">PurM-like N-terminal domain-containing protein</fullName>
    </recommendedName>
</protein>
<dbReference type="SUPFAM" id="SSF55326">
    <property type="entry name" value="PurM N-terminal domain-like"/>
    <property type="match status" value="1"/>
</dbReference>
<organism evidence="2">
    <name type="scientific">Candidatus Caldatribacterium californiense</name>
    <dbReference type="NCBI Taxonomy" id="1454726"/>
    <lineage>
        <taxon>Bacteria</taxon>
        <taxon>Pseudomonadati</taxon>
        <taxon>Atribacterota</taxon>
        <taxon>Atribacteria</taxon>
        <taxon>Atribacterales</taxon>
        <taxon>Candidatus Caldatribacteriaceae</taxon>
        <taxon>Candidatus Caldatribacterium</taxon>
    </lineage>
</organism>
<dbReference type="Gene3D" id="3.30.1330.10">
    <property type="entry name" value="PurM-like, N-terminal domain"/>
    <property type="match status" value="1"/>
</dbReference>
<dbReference type="EMBL" id="DTEN01000274">
    <property type="protein sequence ID" value="HGI75399.1"/>
    <property type="molecule type" value="Genomic_DNA"/>
</dbReference>
<name>A0A7V3YMJ1_9BACT</name>
<evidence type="ECO:0000313" key="2">
    <source>
        <dbReference type="EMBL" id="HGI75399.1"/>
    </source>
</evidence>
<gene>
    <name evidence="2" type="ORF">ENU96_06970</name>
</gene>
<feature type="domain" description="PurM-like N-terminal" evidence="1">
    <location>
        <begin position="4"/>
        <end position="89"/>
    </location>
</feature>
<reference evidence="2" key="1">
    <citation type="journal article" date="2020" name="mSystems">
        <title>Genome- and Community-Level Interaction Insights into Carbon Utilization and Element Cycling Functions of Hydrothermarchaeota in Hydrothermal Sediment.</title>
        <authorList>
            <person name="Zhou Z."/>
            <person name="Liu Y."/>
            <person name="Xu W."/>
            <person name="Pan J."/>
            <person name="Luo Z.H."/>
            <person name="Li M."/>
        </authorList>
    </citation>
    <scope>NUCLEOTIDE SEQUENCE [LARGE SCALE GENOMIC DNA]</scope>
    <source>
        <strain evidence="2">SpSt-716</strain>
    </source>
</reference>
<accession>A0A7V3YMJ1</accession>